<dbReference type="EMBL" id="AKKL01000031">
    <property type="protein sequence ID" value="EKT61137.1"/>
    <property type="molecule type" value="Genomic_DNA"/>
</dbReference>
<evidence type="ECO:0000313" key="1">
    <source>
        <dbReference type="EMBL" id="EKT61137.1"/>
    </source>
</evidence>
<name>K8WUL6_9GAMM</name>
<reference evidence="1 2" key="1">
    <citation type="journal article" date="2012" name="BMC Genomics">
        <title>Comparative genomics of bacteria in the genus Providencia isolated from wild Drosophila melanogaster.</title>
        <authorList>
            <person name="Galac M.R."/>
            <person name="Lazzaro B.P."/>
        </authorList>
    </citation>
    <scope>NUCLEOTIDE SEQUENCE [LARGE SCALE GENOMIC DNA]</scope>
    <source>
        <strain evidence="1 2">DSM 19968</strain>
    </source>
</reference>
<gene>
    <name evidence="1" type="ORF">OOA_11283</name>
</gene>
<dbReference type="eggNOG" id="COG3054">
    <property type="taxonomic scope" value="Bacteria"/>
</dbReference>
<dbReference type="HOGENOM" id="CLU_3139423_0_0_6"/>
<dbReference type="PATRIC" id="fig|1141662.3.peg.2283"/>
<dbReference type="AlphaFoldDB" id="K8WUL6"/>
<accession>K8WUL6</accession>
<dbReference type="Proteomes" id="UP000009336">
    <property type="component" value="Unassembled WGS sequence"/>
</dbReference>
<organism evidence="1 2">
    <name type="scientific">Providencia burhodogranariea DSM 19968</name>
    <dbReference type="NCBI Taxonomy" id="1141662"/>
    <lineage>
        <taxon>Bacteria</taxon>
        <taxon>Pseudomonadati</taxon>
        <taxon>Pseudomonadota</taxon>
        <taxon>Gammaproteobacteria</taxon>
        <taxon>Enterobacterales</taxon>
        <taxon>Morganellaceae</taxon>
        <taxon>Providencia</taxon>
    </lineage>
</organism>
<comment type="caution">
    <text evidence="1">The sequence shown here is derived from an EMBL/GenBank/DDBJ whole genome shotgun (WGS) entry which is preliminary data.</text>
</comment>
<proteinExistence type="predicted"/>
<dbReference type="Pfam" id="PF09695">
    <property type="entry name" value="YtfJ_HI0045"/>
    <property type="match status" value="1"/>
</dbReference>
<evidence type="ECO:0000313" key="2">
    <source>
        <dbReference type="Proteomes" id="UP000009336"/>
    </source>
</evidence>
<keyword evidence="2" id="KW-1185">Reference proteome</keyword>
<protein>
    <recommendedName>
        <fullName evidence="3">Protein ytfJ</fullName>
    </recommendedName>
</protein>
<dbReference type="InterPro" id="IPR006513">
    <property type="entry name" value="YtfJ_HI0045"/>
</dbReference>
<sequence>MKKAWDLAPESSAIIILNNQGKVIYFKDGVLTPPEITKAIELIKSELAQ</sequence>
<evidence type="ECO:0008006" key="3">
    <source>
        <dbReference type="Google" id="ProtNLM"/>
    </source>
</evidence>